<comment type="caution">
    <text evidence="1">The sequence shown here is derived from an EMBL/GenBank/DDBJ whole genome shotgun (WGS) entry which is preliminary data.</text>
</comment>
<evidence type="ECO:0000313" key="2">
    <source>
        <dbReference type="Proteomes" id="UP000034164"/>
    </source>
</evidence>
<dbReference type="AlphaFoldDB" id="A0A0G2J018"/>
<dbReference type="Proteomes" id="UP000034164">
    <property type="component" value="Unassembled WGS sequence"/>
</dbReference>
<evidence type="ECO:0000313" key="1">
    <source>
        <dbReference type="EMBL" id="KKZ61944.1"/>
    </source>
</evidence>
<proteinExistence type="predicted"/>
<dbReference type="VEuPathDB" id="FungiDB:EMCG_03576"/>
<name>A0A0G2J018_9EURO</name>
<protein>
    <submittedName>
        <fullName evidence="1">Uncharacterized protein</fullName>
    </submittedName>
</protein>
<reference evidence="2" key="1">
    <citation type="journal article" date="2015" name="PLoS Genet.">
        <title>The dynamic genome and transcriptome of the human fungal pathogen Blastomyces and close relative Emmonsia.</title>
        <authorList>
            <person name="Munoz J.F."/>
            <person name="Gauthier G.M."/>
            <person name="Desjardins C.A."/>
            <person name="Gallo J.E."/>
            <person name="Holder J."/>
            <person name="Sullivan T.D."/>
            <person name="Marty A.J."/>
            <person name="Carmen J.C."/>
            <person name="Chen Z."/>
            <person name="Ding L."/>
            <person name="Gujja S."/>
            <person name="Magrini V."/>
            <person name="Misas E."/>
            <person name="Mitreva M."/>
            <person name="Priest M."/>
            <person name="Saif S."/>
            <person name="Whiston E.A."/>
            <person name="Young S."/>
            <person name="Zeng Q."/>
            <person name="Goldman W.E."/>
            <person name="Mardis E.R."/>
            <person name="Taylor J.W."/>
            <person name="McEwen J.G."/>
            <person name="Clay O.K."/>
            <person name="Klein B.S."/>
            <person name="Cuomo C.A."/>
        </authorList>
    </citation>
    <scope>NUCLEOTIDE SEQUENCE [LARGE SCALE GENOMIC DNA]</scope>
    <source>
        <strain evidence="2">UAMH 3008</strain>
    </source>
</reference>
<gene>
    <name evidence="1" type="ORF">EMCG_03576</name>
</gene>
<organism evidence="1 2">
    <name type="scientific">[Emmonsia] crescens</name>
    <dbReference type="NCBI Taxonomy" id="73230"/>
    <lineage>
        <taxon>Eukaryota</taxon>
        <taxon>Fungi</taxon>
        <taxon>Dikarya</taxon>
        <taxon>Ascomycota</taxon>
        <taxon>Pezizomycotina</taxon>
        <taxon>Eurotiomycetes</taxon>
        <taxon>Eurotiomycetidae</taxon>
        <taxon>Onygenales</taxon>
        <taxon>Ajellomycetaceae</taxon>
        <taxon>Emergomyces</taxon>
    </lineage>
</organism>
<accession>A0A0G2J018</accession>
<sequence length="51" mass="6056">MRRLVYLRTPLVALRTIKKQVGWKISSRKIVCWVRNHKKAPLIRLMSLTVP</sequence>
<dbReference type="EMBL" id="LCZI01001205">
    <property type="protein sequence ID" value="KKZ61944.1"/>
    <property type="molecule type" value="Genomic_DNA"/>
</dbReference>